<keyword evidence="5" id="KW-1185">Reference proteome</keyword>
<sequence>MTAQSKPGQKGKKLGWEIIKLQAQVGETTSRKAKKAVEAERKKEGASTTTATTGEKDSTAAAEEESEAISEATQKLQQLKAIKISQKIYHARKEIKKAFVKAKSFETQRLVKRLREARKAVESGAQKKETQEDAAQDTKPAGKKKQEMTQEDVAKFEHELELVKKMDMETLSEHAFVAKLGKHPILGSHALMEPYIRVQNAKKEGVEASVDKSSQDALIQIIEARLTNTKTVKEHMAKLWDELEHIVTGKKVDHQELKNKKRKAGEQEAGDENKMAKKAKANTKTQDTSDSGSEDEDEDEELALADMSDISDSEGEADDGYDSDGLPLGNSNGRPSSAAASMFIGSLNAGNSKADKKSKKSKDKNDWVDDKFDEIYGKVKKNRPGQRARREKAERKFGKEANHIKKAEEEARLREERKAARKAKQERFNGKNASTANAQRLPNRRTIGAGDGSAGVPNVPKPRTPSGPDLNDPTLHPSWIAKQSEKAAMAAALSGAKSNKIVFDDSD</sequence>
<dbReference type="InterPro" id="IPR015158">
    <property type="entry name" value="Bud22_dom"/>
</dbReference>
<feature type="compositionally biased region" description="Basic and acidic residues" evidence="2">
    <location>
        <begin position="391"/>
        <end position="429"/>
    </location>
</feature>
<feature type="compositionally biased region" description="Polar residues" evidence="2">
    <location>
        <begin position="431"/>
        <end position="440"/>
    </location>
</feature>
<protein>
    <recommendedName>
        <fullName evidence="3">Bud22 domain-containing protein</fullName>
    </recommendedName>
</protein>
<evidence type="ECO:0000256" key="1">
    <source>
        <dbReference type="ARBA" id="ARBA00023054"/>
    </source>
</evidence>
<dbReference type="GO" id="GO:0030490">
    <property type="term" value="P:maturation of SSU-rRNA"/>
    <property type="evidence" value="ECO:0007669"/>
    <property type="project" value="TreeGrafter"/>
</dbReference>
<comment type="caution">
    <text evidence="4">The sequence shown here is derived from an EMBL/GenBank/DDBJ whole genome shotgun (WGS) entry which is preliminary data.</text>
</comment>
<dbReference type="Proteomes" id="UP000738359">
    <property type="component" value="Unassembled WGS sequence"/>
</dbReference>
<evidence type="ECO:0000313" key="5">
    <source>
        <dbReference type="Proteomes" id="UP000738359"/>
    </source>
</evidence>
<organism evidence="4 5">
    <name type="scientific">Mortierella alpina</name>
    <name type="common">Oleaginous fungus</name>
    <name type="synonym">Mortierella renispora</name>
    <dbReference type="NCBI Taxonomy" id="64518"/>
    <lineage>
        <taxon>Eukaryota</taxon>
        <taxon>Fungi</taxon>
        <taxon>Fungi incertae sedis</taxon>
        <taxon>Mucoromycota</taxon>
        <taxon>Mortierellomycotina</taxon>
        <taxon>Mortierellomycetes</taxon>
        <taxon>Mortierellales</taxon>
        <taxon>Mortierellaceae</taxon>
        <taxon>Mortierella</taxon>
    </lineage>
</organism>
<feature type="region of interest" description="Disordered" evidence="2">
    <location>
        <begin position="29"/>
        <end position="72"/>
    </location>
</feature>
<dbReference type="OrthoDB" id="3364872at2759"/>
<name>A0A9P6M381_MORAP</name>
<dbReference type="InterPro" id="IPR037393">
    <property type="entry name" value="Bud22/SRFB1"/>
</dbReference>
<reference evidence="4" key="1">
    <citation type="journal article" date="2020" name="Fungal Divers.">
        <title>Resolving the Mortierellaceae phylogeny through synthesis of multi-gene phylogenetics and phylogenomics.</title>
        <authorList>
            <person name="Vandepol N."/>
            <person name="Liber J."/>
            <person name="Desiro A."/>
            <person name="Na H."/>
            <person name="Kennedy M."/>
            <person name="Barry K."/>
            <person name="Grigoriev I.V."/>
            <person name="Miller A.N."/>
            <person name="O'Donnell K."/>
            <person name="Stajich J.E."/>
            <person name="Bonito G."/>
        </authorList>
    </citation>
    <scope>NUCLEOTIDE SEQUENCE</scope>
    <source>
        <strain evidence="4">CK1249</strain>
    </source>
</reference>
<feature type="region of interest" description="Disordered" evidence="2">
    <location>
        <begin position="251"/>
        <end position="481"/>
    </location>
</feature>
<feature type="compositionally biased region" description="Acidic residues" evidence="2">
    <location>
        <begin position="292"/>
        <end position="322"/>
    </location>
</feature>
<dbReference type="PANTHER" id="PTHR23325">
    <property type="entry name" value="SERUM RESPONSE FACTOR-BINDING"/>
    <property type="match status" value="1"/>
</dbReference>
<evidence type="ECO:0000256" key="2">
    <source>
        <dbReference type="SAM" id="MobiDB-lite"/>
    </source>
</evidence>
<feature type="compositionally biased region" description="Low complexity" evidence="2">
    <location>
        <begin position="282"/>
        <end position="291"/>
    </location>
</feature>
<feature type="compositionally biased region" description="Polar residues" evidence="2">
    <location>
        <begin position="329"/>
        <end position="339"/>
    </location>
</feature>
<dbReference type="Pfam" id="PF09073">
    <property type="entry name" value="BUD22"/>
    <property type="match status" value="1"/>
</dbReference>
<feature type="compositionally biased region" description="Basic and acidic residues" evidence="2">
    <location>
        <begin position="363"/>
        <end position="377"/>
    </location>
</feature>
<feature type="compositionally biased region" description="Basic residues" evidence="2">
    <location>
        <begin position="378"/>
        <end position="390"/>
    </location>
</feature>
<feature type="compositionally biased region" description="Basic and acidic residues" evidence="2">
    <location>
        <begin position="117"/>
        <end position="131"/>
    </location>
</feature>
<evidence type="ECO:0000259" key="3">
    <source>
        <dbReference type="Pfam" id="PF09073"/>
    </source>
</evidence>
<keyword evidence="1" id="KW-0175">Coiled coil</keyword>
<proteinExistence type="predicted"/>
<dbReference type="PANTHER" id="PTHR23325:SF1">
    <property type="entry name" value="SERUM RESPONSE FACTOR-BINDING PROTEIN 1"/>
    <property type="match status" value="1"/>
</dbReference>
<dbReference type="GO" id="GO:0030686">
    <property type="term" value="C:90S preribosome"/>
    <property type="evidence" value="ECO:0007669"/>
    <property type="project" value="TreeGrafter"/>
</dbReference>
<evidence type="ECO:0000313" key="4">
    <source>
        <dbReference type="EMBL" id="KAF9964648.1"/>
    </source>
</evidence>
<dbReference type="AlphaFoldDB" id="A0A9P6M381"/>
<feature type="compositionally biased region" description="Basic and acidic residues" evidence="2">
    <location>
        <begin position="35"/>
        <end position="45"/>
    </location>
</feature>
<dbReference type="EMBL" id="JAAAHY010000340">
    <property type="protein sequence ID" value="KAF9964648.1"/>
    <property type="molecule type" value="Genomic_DNA"/>
</dbReference>
<accession>A0A9P6M381</accession>
<dbReference type="GO" id="GO:0005634">
    <property type="term" value="C:nucleus"/>
    <property type="evidence" value="ECO:0007669"/>
    <property type="project" value="TreeGrafter"/>
</dbReference>
<feature type="domain" description="Bud22" evidence="3">
    <location>
        <begin position="336"/>
        <end position="504"/>
    </location>
</feature>
<gene>
    <name evidence="4" type="ORF">BGZ70_006164</name>
</gene>
<feature type="region of interest" description="Disordered" evidence="2">
    <location>
        <begin position="117"/>
        <end position="151"/>
    </location>
</feature>